<dbReference type="InterPro" id="IPR038765">
    <property type="entry name" value="Papain-like_cys_pep_sf"/>
</dbReference>
<dbReference type="SMART" id="SM00645">
    <property type="entry name" value="Pept_C1"/>
    <property type="match status" value="1"/>
</dbReference>
<protein>
    <submittedName>
        <fullName evidence="12">Cysteine peptidase A (CPA) (CPA)</fullName>
    </submittedName>
</protein>
<dbReference type="InterPro" id="IPR000169">
    <property type="entry name" value="Pept_cys_AS"/>
</dbReference>
<dbReference type="GO" id="GO:0006508">
    <property type="term" value="P:proteolysis"/>
    <property type="evidence" value="ECO:0007669"/>
    <property type="project" value="UniProtKB-KW"/>
</dbReference>
<keyword evidence="5" id="KW-0788">Thiol protease</keyword>
<dbReference type="FunFam" id="3.90.70.10:FF:000138">
    <property type="entry name" value="Cruzipain"/>
    <property type="match status" value="1"/>
</dbReference>
<dbReference type="PROSITE" id="PS00639">
    <property type="entry name" value="THIOL_PROTEASE_HIS"/>
    <property type="match status" value="1"/>
</dbReference>
<dbReference type="InterPro" id="IPR013201">
    <property type="entry name" value="Prot_inhib_I29"/>
</dbReference>
<feature type="domain" description="Cathepsin propeptide inhibitor" evidence="11">
    <location>
        <begin position="42"/>
        <end position="99"/>
    </location>
</feature>
<evidence type="ECO:0000256" key="6">
    <source>
        <dbReference type="ARBA" id="ARBA00023145"/>
    </source>
</evidence>
<dbReference type="OrthoDB" id="251836at2759"/>
<dbReference type="InterPro" id="IPR013128">
    <property type="entry name" value="Peptidase_C1A"/>
</dbReference>
<gene>
    <name evidence="12" type="ORF">ABL78_7259</name>
</gene>
<name>A0A0N1PA65_LEPSE</name>
<evidence type="ECO:0000256" key="4">
    <source>
        <dbReference type="ARBA" id="ARBA00022801"/>
    </source>
</evidence>
<feature type="domain" description="Peptidase C1A papain C-terminal" evidence="10">
    <location>
        <begin position="129"/>
        <end position="340"/>
    </location>
</feature>
<dbReference type="SMART" id="SM00848">
    <property type="entry name" value="Inhibitor_I29"/>
    <property type="match status" value="1"/>
</dbReference>
<evidence type="ECO:0000256" key="3">
    <source>
        <dbReference type="ARBA" id="ARBA00022729"/>
    </source>
</evidence>
<organism evidence="12 13">
    <name type="scientific">Leptomonas seymouri</name>
    <dbReference type="NCBI Taxonomy" id="5684"/>
    <lineage>
        <taxon>Eukaryota</taxon>
        <taxon>Discoba</taxon>
        <taxon>Euglenozoa</taxon>
        <taxon>Kinetoplastea</taxon>
        <taxon>Metakinetoplastina</taxon>
        <taxon>Trypanosomatida</taxon>
        <taxon>Trypanosomatidae</taxon>
        <taxon>Leishmaniinae</taxon>
        <taxon>Leptomonas</taxon>
    </lineage>
</organism>
<feature type="chain" id="PRO_5018586739" evidence="9">
    <location>
        <begin position="28"/>
        <end position="467"/>
    </location>
</feature>
<reference evidence="12 13" key="1">
    <citation type="journal article" date="2015" name="PLoS Pathog.">
        <title>Leptomonas seymouri: Adaptations to the Dixenous Life Cycle Analyzed by Genome Sequencing, Transcriptome Profiling and Co-infection with Leishmania donovani.</title>
        <authorList>
            <person name="Kraeva N."/>
            <person name="Butenko A."/>
            <person name="Hlavacova J."/>
            <person name="Kostygov A."/>
            <person name="Myskova J."/>
            <person name="Grybchuk D."/>
            <person name="Lestinova T."/>
            <person name="Votypka J."/>
            <person name="Volf P."/>
            <person name="Opperdoes F."/>
            <person name="Flegontov P."/>
            <person name="Lukes J."/>
            <person name="Yurchenko V."/>
        </authorList>
    </citation>
    <scope>NUCLEOTIDE SEQUENCE [LARGE SCALE GENOMIC DNA]</scope>
    <source>
        <strain evidence="12 13">ATCC 30220</strain>
    </source>
</reference>
<proteinExistence type="inferred from homology"/>
<evidence type="ECO:0000256" key="1">
    <source>
        <dbReference type="ARBA" id="ARBA00008455"/>
    </source>
</evidence>
<dbReference type="EMBL" id="LJSK01000337">
    <property type="protein sequence ID" value="KPI83691.1"/>
    <property type="molecule type" value="Genomic_DNA"/>
</dbReference>
<comment type="caution">
    <text evidence="12">The sequence shown here is derived from an EMBL/GenBank/DDBJ whole genome shotgun (WGS) entry which is preliminary data.</text>
</comment>
<evidence type="ECO:0000256" key="5">
    <source>
        <dbReference type="ARBA" id="ARBA00022807"/>
    </source>
</evidence>
<evidence type="ECO:0000259" key="10">
    <source>
        <dbReference type="SMART" id="SM00645"/>
    </source>
</evidence>
<comment type="similarity">
    <text evidence="1">Belongs to the peptidase C1 family.</text>
</comment>
<evidence type="ECO:0000256" key="7">
    <source>
        <dbReference type="ARBA" id="ARBA00023157"/>
    </source>
</evidence>
<dbReference type="PANTHER" id="PTHR12411">
    <property type="entry name" value="CYSTEINE PROTEASE FAMILY C1-RELATED"/>
    <property type="match status" value="1"/>
</dbReference>
<keyword evidence="8" id="KW-0325">Glycoprotein</keyword>
<keyword evidence="4" id="KW-0378">Hydrolase</keyword>
<keyword evidence="7" id="KW-1015">Disulfide bond</keyword>
<dbReference type="Gene3D" id="3.90.70.10">
    <property type="entry name" value="Cysteine proteinases"/>
    <property type="match status" value="1"/>
</dbReference>
<keyword evidence="13" id="KW-1185">Reference proteome</keyword>
<dbReference type="GO" id="GO:0004197">
    <property type="term" value="F:cysteine-type endopeptidase activity"/>
    <property type="evidence" value="ECO:0007669"/>
    <property type="project" value="InterPro"/>
</dbReference>
<dbReference type="VEuPathDB" id="TriTrypDB:Lsey_0337_0020"/>
<dbReference type="PROSITE" id="PS00640">
    <property type="entry name" value="THIOL_PROTEASE_ASN"/>
    <property type="match status" value="1"/>
</dbReference>
<keyword evidence="3 9" id="KW-0732">Signal</keyword>
<evidence type="ECO:0000256" key="2">
    <source>
        <dbReference type="ARBA" id="ARBA00022670"/>
    </source>
</evidence>
<dbReference type="InterPro" id="IPR025661">
    <property type="entry name" value="Pept_asp_AS"/>
</dbReference>
<keyword evidence="2" id="KW-0645">Protease</keyword>
<dbReference type="PRINTS" id="PR00705">
    <property type="entry name" value="PAPAIN"/>
</dbReference>
<accession>A0A0N1PA65</accession>
<dbReference type="Pfam" id="PF08246">
    <property type="entry name" value="Inhibitor_I29"/>
    <property type="match status" value="1"/>
</dbReference>
<evidence type="ECO:0000256" key="9">
    <source>
        <dbReference type="SAM" id="SignalP"/>
    </source>
</evidence>
<dbReference type="PROSITE" id="PS00139">
    <property type="entry name" value="THIOL_PROTEASE_CYS"/>
    <property type="match status" value="1"/>
</dbReference>
<dbReference type="InterPro" id="IPR021981">
    <property type="entry name" value="DUF3586"/>
</dbReference>
<dbReference type="CDD" id="cd02248">
    <property type="entry name" value="Peptidase_C1A"/>
    <property type="match status" value="1"/>
</dbReference>
<dbReference type="Pfam" id="PF12131">
    <property type="entry name" value="DUF3586"/>
    <property type="match status" value="1"/>
</dbReference>
<dbReference type="SUPFAM" id="SSF54001">
    <property type="entry name" value="Cysteine proteinases"/>
    <property type="match status" value="1"/>
</dbReference>
<dbReference type="Pfam" id="PF00112">
    <property type="entry name" value="Peptidase_C1"/>
    <property type="match status" value="1"/>
</dbReference>
<keyword evidence="6" id="KW-0865">Zymogen</keyword>
<dbReference type="InterPro" id="IPR000668">
    <property type="entry name" value="Peptidase_C1A_C"/>
</dbReference>
<dbReference type="Proteomes" id="UP000038009">
    <property type="component" value="Unassembled WGS sequence"/>
</dbReference>
<dbReference type="InterPro" id="IPR025660">
    <property type="entry name" value="Pept_his_AS"/>
</dbReference>
<dbReference type="InterPro" id="IPR039417">
    <property type="entry name" value="Peptidase_C1A_papain-like"/>
</dbReference>
<feature type="signal peptide" evidence="9">
    <location>
        <begin position="1"/>
        <end position="27"/>
    </location>
</feature>
<evidence type="ECO:0000259" key="11">
    <source>
        <dbReference type="SMART" id="SM00848"/>
    </source>
</evidence>
<evidence type="ECO:0000313" key="12">
    <source>
        <dbReference type="EMBL" id="KPI83691.1"/>
    </source>
</evidence>
<dbReference type="OMA" id="AKPPYWI"/>
<evidence type="ECO:0000313" key="13">
    <source>
        <dbReference type="Proteomes" id="UP000038009"/>
    </source>
</evidence>
<dbReference type="PROSITE" id="PS51257">
    <property type="entry name" value="PROKAR_LIPOPROTEIN"/>
    <property type="match status" value="1"/>
</dbReference>
<sequence>MMLRNSFLLLVIVAALLAMACTPSVLANGLHGVYNDVAAHHYKQFKKKNGKAFGESALEGHRFKSFKANMHTAALLKSKNPHAHYDVSGKFADLSPEEFAQQYLNADYYKRQLAAHKARGKTFEGVRGAPAQSDWREKGAVTPVKDQGQCGSCWAFSAIGNVEGQWAVAGHPLTALSEQMLVSCDHVDQACNGGLMDQAWEWILEHNSGNVFTEESYPYTSGAGSVDKCSSTAKVGATISGHVAIAQDEEAIAAWLAQYGPISIAVDASTWQLYTGGVVSSCLSIELNHGVLLVGHNDSANPPYWIVKNSWGTSWGEKGYIRLAKGSNQCMMKEFAVSAQVGGPTTPRPPTPSKVLIQTNCYNSKCSLMCASTSIPTGVCVPSKNGGSAIISCNSTEVSEQIYSSNDCSGIAHASRMPVDQCIQSYLGYFQNSCVDAVAATPKGGVVVIDVTKPHLLGEPRTPRHAH</sequence>
<dbReference type="AlphaFoldDB" id="A0A0N1PA65"/>
<evidence type="ECO:0000256" key="8">
    <source>
        <dbReference type="ARBA" id="ARBA00023180"/>
    </source>
</evidence>